<dbReference type="EMBL" id="JADCNM010000273">
    <property type="protein sequence ID" value="KAG0448727.1"/>
    <property type="molecule type" value="Genomic_DNA"/>
</dbReference>
<accession>A0A835PBN7</accession>
<dbReference type="InterPro" id="IPR044839">
    <property type="entry name" value="NDR1-like"/>
</dbReference>
<dbReference type="GO" id="GO:0098542">
    <property type="term" value="P:defense response to other organism"/>
    <property type="evidence" value="ECO:0007669"/>
    <property type="project" value="InterPro"/>
</dbReference>
<dbReference type="Proteomes" id="UP000636800">
    <property type="component" value="Unassembled WGS sequence"/>
</dbReference>
<feature type="transmembrane region" description="Helical" evidence="3">
    <location>
        <begin position="16"/>
        <end position="45"/>
    </location>
</feature>
<dbReference type="AlphaFoldDB" id="A0A835PBN7"/>
<dbReference type="PANTHER" id="PTHR31234">
    <property type="entry name" value="LATE EMBRYOGENESIS ABUNDANT (LEA) HYDROXYPROLINE-RICH GLYCOPROTEIN FAMILY"/>
    <property type="match status" value="1"/>
</dbReference>
<dbReference type="EMBL" id="JADCNL010000272">
    <property type="protein sequence ID" value="KAG0448787.1"/>
    <property type="molecule type" value="Genomic_DNA"/>
</dbReference>
<evidence type="ECO:0000313" key="7">
    <source>
        <dbReference type="Proteomes" id="UP000639772"/>
    </source>
</evidence>
<evidence type="ECO:0000313" key="6">
    <source>
        <dbReference type="Proteomes" id="UP000636800"/>
    </source>
</evidence>
<dbReference type="OrthoDB" id="1875580at2759"/>
<dbReference type="PANTHER" id="PTHR31234:SF66">
    <property type="entry name" value="LATE EMBRYOGENESIS ABUNDANT PROTEIN"/>
    <property type="match status" value="1"/>
</dbReference>
<evidence type="ECO:0000313" key="4">
    <source>
        <dbReference type="EMBL" id="KAG0448727.1"/>
    </source>
</evidence>
<proteinExistence type="predicted"/>
<dbReference type="GO" id="GO:0005886">
    <property type="term" value="C:plasma membrane"/>
    <property type="evidence" value="ECO:0007669"/>
    <property type="project" value="TreeGrafter"/>
</dbReference>
<comment type="subcellular location">
    <subcellularLocation>
        <location evidence="1">Membrane</location>
    </subcellularLocation>
</comment>
<keyword evidence="2 3" id="KW-0472">Membrane</keyword>
<evidence type="ECO:0008006" key="8">
    <source>
        <dbReference type="Google" id="ProtNLM"/>
    </source>
</evidence>
<sequence length="202" mass="21840">MAVKLLLRRSDRTNPVIWALAIVCTGLAVAVILTGIAVFVIYLVYQPKAPSLRVASSHLYRLEYDQTGLFAVELALTLVAENPNARAHATFSDFAASMRLDKGGVELAELRADELGVEKNGSATLDYVVRTEGVPLDEAGRGAVDGMLKEGVVGFELVGEARARWRVGVFASVRLWTHLSCALRFAVVNGSSLGLRCRSKSH</sequence>
<evidence type="ECO:0000256" key="1">
    <source>
        <dbReference type="ARBA" id="ARBA00004370"/>
    </source>
</evidence>
<name>A0A835PBN7_VANPL</name>
<evidence type="ECO:0000313" key="5">
    <source>
        <dbReference type="EMBL" id="KAG0448787.1"/>
    </source>
</evidence>
<gene>
    <name evidence="5" type="ORF">HPP92_027661</name>
    <name evidence="4" type="ORF">HPP92_027694</name>
</gene>
<protein>
    <recommendedName>
        <fullName evidence="8">Late embryogenesis abundant protein LEA-2 subgroup domain-containing protein</fullName>
    </recommendedName>
</protein>
<dbReference type="Proteomes" id="UP000639772">
    <property type="component" value="Unassembled WGS sequence"/>
</dbReference>
<keyword evidence="3" id="KW-1133">Transmembrane helix</keyword>
<evidence type="ECO:0000256" key="3">
    <source>
        <dbReference type="SAM" id="Phobius"/>
    </source>
</evidence>
<organism evidence="5 6">
    <name type="scientific">Vanilla planifolia</name>
    <name type="common">Vanilla</name>
    <dbReference type="NCBI Taxonomy" id="51239"/>
    <lineage>
        <taxon>Eukaryota</taxon>
        <taxon>Viridiplantae</taxon>
        <taxon>Streptophyta</taxon>
        <taxon>Embryophyta</taxon>
        <taxon>Tracheophyta</taxon>
        <taxon>Spermatophyta</taxon>
        <taxon>Magnoliopsida</taxon>
        <taxon>Liliopsida</taxon>
        <taxon>Asparagales</taxon>
        <taxon>Orchidaceae</taxon>
        <taxon>Vanilloideae</taxon>
        <taxon>Vanilleae</taxon>
        <taxon>Vanilla</taxon>
    </lineage>
</organism>
<keyword evidence="6" id="KW-1185">Reference proteome</keyword>
<reference evidence="6 7" key="1">
    <citation type="journal article" date="2020" name="Nat. Food">
        <title>A phased Vanilla planifolia genome enables genetic improvement of flavour and production.</title>
        <authorList>
            <person name="Hasing T."/>
            <person name="Tang H."/>
            <person name="Brym M."/>
            <person name="Khazi F."/>
            <person name="Huang T."/>
            <person name="Chambers A.H."/>
        </authorList>
    </citation>
    <scope>NUCLEOTIDE SEQUENCE [LARGE SCALE GENOMIC DNA]</scope>
    <source>
        <tissue evidence="5">Leaf</tissue>
    </source>
</reference>
<comment type="caution">
    <text evidence="5">The sequence shown here is derived from an EMBL/GenBank/DDBJ whole genome shotgun (WGS) entry which is preliminary data.</text>
</comment>
<evidence type="ECO:0000256" key="2">
    <source>
        <dbReference type="ARBA" id="ARBA00023136"/>
    </source>
</evidence>
<keyword evidence="3" id="KW-0812">Transmembrane</keyword>